<evidence type="ECO:0000313" key="7">
    <source>
        <dbReference type="Proteomes" id="UP000053660"/>
    </source>
</evidence>
<evidence type="ECO:0000256" key="3">
    <source>
        <dbReference type="ARBA" id="ARBA00023269"/>
    </source>
</evidence>
<dbReference type="GO" id="GO:0003677">
    <property type="term" value="F:DNA binding"/>
    <property type="evidence" value="ECO:0007669"/>
    <property type="project" value="UniProtKB-KW"/>
</dbReference>
<dbReference type="OrthoDB" id="5918422at2759"/>
<dbReference type="EMBL" id="KN610283">
    <property type="protein sequence ID" value="KHJ77925.1"/>
    <property type="molecule type" value="Genomic_DNA"/>
</dbReference>
<feature type="non-terminal residue" evidence="6">
    <location>
        <position position="1"/>
    </location>
</feature>
<comment type="subunit">
    <text evidence="4">The nucleosome is a histone octamer containing two molecules each of H2A, H2B, H3 and H4 assembled in one H3-H4 heterotetramer and two H2A-H2B heterodimers. The octamer wraps approximately 147 bp of DNA.</text>
</comment>
<dbReference type="PRINTS" id="PR00620">
    <property type="entry name" value="HISTONEH2A"/>
</dbReference>
<dbReference type="Proteomes" id="UP000053660">
    <property type="component" value="Unassembled WGS sequence"/>
</dbReference>
<comment type="similarity">
    <text evidence="4">Belongs to the histone H2A family.</text>
</comment>
<dbReference type="InterPro" id="IPR009072">
    <property type="entry name" value="Histone-fold"/>
</dbReference>
<dbReference type="PANTHER" id="PTHR23430">
    <property type="entry name" value="HISTONE H2A"/>
    <property type="match status" value="1"/>
</dbReference>
<dbReference type="InterPro" id="IPR002119">
    <property type="entry name" value="Histone_H2A"/>
</dbReference>
<reference evidence="6 7" key="1">
    <citation type="submission" date="2014-03" db="EMBL/GenBank/DDBJ databases">
        <title>Draft genome of the hookworm Oesophagostomum dentatum.</title>
        <authorList>
            <person name="Mitreva M."/>
        </authorList>
    </citation>
    <scope>NUCLEOTIDE SEQUENCE [LARGE SCALE GENOMIC DNA]</scope>
    <source>
        <strain evidence="6 7">OD-Hann</strain>
    </source>
</reference>
<dbReference type="Pfam" id="PF16211">
    <property type="entry name" value="Histone_H2A_C"/>
    <property type="match status" value="1"/>
</dbReference>
<dbReference type="AlphaFoldDB" id="A0A0B1S3V6"/>
<dbReference type="GO" id="GO:0005634">
    <property type="term" value="C:nucleus"/>
    <property type="evidence" value="ECO:0007669"/>
    <property type="project" value="UniProtKB-SubCell"/>
</dbReference>
<dbReference type="Gene3D" id="1.10.20.10">
    <property type="entry name" value="Histone, subunit A"/>
    <property type="match status" value="1"/>
</dbReference>
<name>A0A0B1S3V6_OESDE</name>
<evidence type="ECO:0000256" key="2">
    <source>
        <dbReference type="ARBA" id="ARBA00022454"/>
    </source>
</evidence>
<sequence>KPRKDNYTGCIGAEEPVYLVLESLSTSPLELAGNAARDNEKTKINPRHLQLAVRNGDELNSLLSRATIMRGGVLPSIYSVLLPNKTAPESKE</sequence>
<dbReference type="SUPFAM" id="SSF47113">
    <property type="entry name" value="Histone-fold"/>
    <property type="match status" value="1"/>
</dbReference>
<keyword evidence="7" id="KW-1185">Reference proteome</keyword>
<evidence type="ECO:0000313" key="6">
    <source>
        <dbReference type="EMBL" id="KHJ77925.1"/>
    </source>
</evidence>
<keyword evidence="4" id="KW-0539">Nucleus</keyword>
<gene>
    <name evidence="6" type="ORF">OESDEN_22455</name>
</gene>
<dbReference type="GO" id="GO:0000786">
    <property type="term" value="C:nucleosome"/>
    <property type="evidence" value="ECO:0007669"/>
    <property type="project" value="UniProtKB-KW"/>
</dbReference>
<dbReference type="GO" id="GO:0030527">
    <property type="term" value="F:structural constituent of chromatin"/>
    <property type="evidence" value="ECO:0007669"/>
    <property type="project" value="InterPro"/>
</dbReference>
<keyword evidence="2 4" id="KW-0158">Chromosome</keyword>
<evidence type="ECO:0000256" key="1">
    <source>
        <dbReference type="ARBA" id="ARBA00004286"/>
    </source>
</evidence>
<feature type="domain" description="Histone H2A C-terminal" evidence="5">
    <location>
        <begin position="57"/>
        <end position="91"/>
    </location>
</feature>
<keyword evidence="3 4" id="KW-0544">Nucleosome core</keyword>
<comment type="subcellular location">
    <subcellularLocation>
        <location evidence="1">Chromosome</location>
    </subcellularLocation>
    <subcellularLocation>
        <location evidence="4">Nucleus</location>
    </subcellularLocation>
</comment>
<dbReference type="GO" id="GO:0046982">
    <property type="term" value="F:protein heterodimerization activity"/>
    <property type="evidence" value="ECO:0007669"/>
    <property type="project" value="InterPro"/>
</dbReference>
<protein>
    <recommendedName>
        <fullName evidence="4">Histone H2A</fullName>
    </recommendedName>
</protein>
<dbReference type="CDD" id="cd00074">
    <property type="entry name" value="HFD_H2A"/>
    <property type="match status" value="1"/>
</dbReference>
<evidence type="ECO:0000259" key="5">
    <source>
        <dbReference type="Pfam" id="PF16211"/>
    </source>
</evidence>
<keyword evidence="4" id="KW-0238">DNA-binding</keyword>
<dbReference type="InterPro" id="IPR032454">
    <property type="entry name" value="Histone_H2A_C"/>
</dbReference>
<organism evidence="6 7">
    <name type="scientific">Oesophagostomum dentatum</name>
    <name type="common">Nodular worm</name>
    <dbReference type="NCBI Taxonomy" id="61180"/>
    <lineage>
        <taxon>Eukaryota</taxon>
        <taxon>Metazoa</taxon>
        <taxon>Ecdysozoa</taxon>
        <taxon>Nematoda</taxon>
        <taxon>Chromadorea</taxon>
        <taxon>Rhabditida</taxon>
        <taxon>Rhabditina</taxon>
        <taxon>Rhabditomorpha</taxon>
        <taxon>Strongyloidea</taxon>
        <taxon>Strongylidae</taxon>
        <taxon>Oesophagostomum</taxon>
    </lineage>
</organism>
<proteinExistence type="inferred from homology"/>
<evidence type="ECO:0000256" key="4">
    <source>
        <dbReference type="RuleBase" id="RU003767"/>
    </source>
</evidence>
<accession>A0A0B1S3V6</accession>
<dbReference type="SMART" id="SM00414">
    <property type="entry name" value="H2A"/>
    <property type="match status" value="1"/>
</dbReference>